<dbReference type="PANTHER" id="PTHR36453">
    <property type="entry name" value="SECRETED PROTEIN-RELATED"/>
    <property type="match status" value="1"/>
</dbReference>
<dbReference type="InterPro" id="IPR012334">
    <property type="entry name" value="Pectin_lyas_fold"/>
</dbReference>
<name>A0ABY9TKA7_9GAMM</name>
<dbReference type="PANTHER" id="PTHR36453:SF1">
    <property type="entry name" value="RIGHT HANDED BETA HELIX DOMAIN-CONTAINING PROTEIN"/>
    <property type="match status" value="1"/>
</dbReference>
<dbReference type="InterPro" id="IPR011050">
    <property type="entry name" value="Pectin_lyase_fold/virulence"/>
</dbReference>
<reference evidence="3" key="1">
    <citation type="submission" date="2023-09" db="EMBL/GenBank/DDBJ databases">
        <authorList>
            <person name="Li S."/>
            <person name="Li X."/>
            <person name="Zhang C."/>
            <person name="Zhao Z."/>
        </authorList>
    </citation>
    <scope>NUCLEOTIDE SEQUENCE [LARGE SCALE GENOMIC DNA]</scope>
    <source>
        <strain evidence="3">SQ345</strain>
    </source>
</reference>
<evidence type="ECO:0000313" key="3">
    <source>
        <dbReference type="Proteomes" id="UP001248581"/>
    </source>
</evidence>
<dbReference type="SUPFAM" id="SSF51126">
    <property type="entry name" value="Pectin lyase-like"/>
    <property type="match status" value="1"/>
</dbReference>
<evidence type="ECO:0000256" key="1">
    <source>
        <dbReference type="SAM" id="SignalP"/>
    </source>
</evidence>
<protein>
    <submittedName>
        <fullName evidence="2">Right-handed parallel beta-helix repeat-containing protein</fullName>
    </submittedName>
</protein>
<evidence type="ECO:0000313" key="2">
    <source>
        <dbReference type="EMBL" id="WNC68209.1"/>
    </source>
</evidence>
<dbReference type="RefSeq" id="WP_348387366.1">
    <property type="nucleotide sequence ID" value="NZ_CP134146.1"/>
</dbReference>
<dbReference type="EMBL" id="CP134146">
    <property type="protein sequence ID" value="WNC68209.1"/>
    <property type="molecule type" value="Genomic_DNA"/>
</dbReference>
<dbReference type="Gene3D" id="2.160.20.10">
    <property type="entry name" value="Single-stranded right-handed beta-helix, Pectin lyase-like"/>
    <property type="match status" value="2"/>
</dbReference>
<keyword evidence="3" id="KW-1185">Reference proteome</keyword>
<proteinExistence type="predicted"/>
<feature type="chain" id="PRO_5046959818" evidence="1">
    <location>
        <begin position="30"/>
        <end position="733"/>
    </location>
</feature>
<dbReference type="Proteomes" id="UP001248581">
    <property type="component" value="Chromosome"/>
</dbReference>
<accession>A0ABY9TKA7</accession>
<gene>
    <name evidence="2" type="ORF">RI845_16990</name>
</gene>
<organism evidence="2 3">
    <name type="scientific">Thalassotalea nanhaiensis</name>
    <dbReference type="NCBI Taxonomy" id="3065648"/>
    <lineage>
        <taxon>Bacteria</taxon>
        <taxon>Pseudomonadati</taxon>
        <taxon>Pseudomonadota</taxon>
        <taxon>Gammaproteobacteria</taxon>
        <taxon>Alteromonadales</taxon>
        <taxon>Colwelliaceae</taxon>
        <taxon>Thalassotalea</taxon>
    </lineage>
</organism>
<sequence>MSKMKCIPITTAMLLSGVLLLSACGSSLENPEQTSGQNRIIKGTTLYVSPMGNDSNSGKSEQQPFKKVQHAVEQMSSGDTLIVLDGLYTGTLALKSGITIRAKNPRGVVFSGLEKLKAKFEKINKDDQTNGFYQASVEHEVKQLFFNDHPMTWAQWPNLEWQDNWIEDKKWAKASTGTGPGALTSKAFKEIAELDLTGAYAFIRYGKGNSNYSRKIESFDGETLKWNDDNFYSQKFTGEDGRRGSIEALKTLKKSHPWHPNKSKFFLAGDLDLLDAPGEWFVDNGTLYLMPLNGVNPNKAEILTKTSDYCINQQSELNDVVIQGIDFFGCSVKLNNTANNDITFSNAHFSYIGEELLFVDRVKGNAINKPIELAGTNITVEKSLFAGAKNTALKLVGSELIIDNSVFLENNRHANFESRSVVIEAKGSYRITRNTFFNNHSDAIYIRIKPKSPLTVKPEVAYNNIFNAGKYNSDVSGIYMPMGPQEYANVHHNWIHNINGNAYRLDLAGSQLNLHHNVFWSSKRGINVEGYGEFNIYNNTDVHNHVASALTRNVLNHGRQTQASLDKTFPPISDWNVLNNISDGIDDRVGPREKSLLRAQMKKGLVHKARNKQGNFPIVDRGFIQGNLTGEHRDIFINGNLSELNLLPKNASISNGIAQTEQFSNQEVTSLGSYRGAYDYKDAGWIPGSDWMPYGLDVIKTMAAAESFAKKYDSVSIVPEIRASGLPQGTLKK</sequence>
<feature type="signal peptide" evidence="1">
    <location>
        <begin position="1"/>
        <end position="29"/>
    </location>
</feature>
<dbReference type="PROSITE" id="PS51257">
    <property type="entry name" value="PROKAR_LIPOPROTEIN"/>
    <property type="match status" value="1"/>
</dbReference>
<keyword evidence="1" id="KW-0732">Signal</keyword>